<feature type="transmembrane region" description="Helical" evidence="10">
    <location>
        <begin position="988"/>
        <end position="1011"/>
    </location>
</feature>
<keyword evidence="8 10" id="KW-0472">Membrane</keyword>
<dbReference type="SMART" id="SM00382">
    <property type="entry name" value="AAA"/>
    <property type="match status" value="2"/>
</dbReference>
<protein>
    <submittedName>
        <fullName evidence="13">(pine wood nematode) hypothetical protein</fullName>
    </submittedName>
</protein>
<dbReference type="PROSITE" id="PS50929">
    <property type="entry name" value="ABC_TM1F"/>
    <property type="match status" value="2"/>
</dbReference>
<feature type="transmembrane region" description="Helical" evidence="10">
    <location>
        <begin position="147"/>
        <end position="166"/>
    </location>
</feature>
<dbReference type="SMR" id="A0A1I7SLI0"/>
<evidence type="ECO:0000313" key="15">
    <source>
        <dbReference type="Proteomes" id="UP000659654"/>
    </source>
</evidence>
<evidence type="ECO:0000256" key="3">
    <source>
        <dbReference type="ARBA" id="ARBA00022448"/>
    </source>
</evidence>
<evidence type="ECO:0000256" key="8">
    <source>
        <dbReference type="ARBA" id="ARBA00023136"/>
    </source>
</evidence>
<accession>A0A1I7SLI0</accession>
<comment type="similarity">
    <text evidence="2">Belongs to the ABC transporter superfamily. ABCB family. Multidrug resistance exporter (TC 3.A.1.201) subfamily.</text>
</comment>
<keyword evidence="4 10" id="KW-0812">Transmembrane</keyword>
<dbReference type="Gene3D" id="1.20.1560.10">
    <property type="entry name" value="ABC transporter type 1, transmembrane domain"/>
    <property type="match status" value="1"/>
</dbReference>
<dbReference type="SUPFAM" id="SSF90123">
    <property type="entry name" value="ABC transporter transmembrane region"/>
    <property type="match status" value="2"/>
</dbReference>
<dbReference type="GO" id="GO:0016887">
    <property type="term" value="F:ATP hydrolysis activity"/>
    <property type="evidence" value="ECO:0007669"/>
    <property type="project" value="InterPro"/>
</dbReference>
<keyword evidence="6" id="KW-0067">ATP-binding</keyword>
<dbReference type="InterPro" id="IPR003439">
    <property type="entry name" value="ABC_transporter-like_ATP-bd"/>
</dbReference>
<dbReference type="WBParaSite" id="BXY_1391300.1">
    <property type="protein sequence ID" value="BXY_1391300.1"/>
    <property type="gene ID" value="BXY_1391300"/>
</dbReference>
<dbReference type="OrthoDB" id="6500128at2759"/>
<evidence type="ECO:0000313" key="16">
    <source>
        <dbReference type="WBParaSite" id="BXY_1391300.1"/>
    </source>
</evidence>
<feature type="transmembrane region" description="Helical" evidence="10">
    <location>
        <begin position="328"/>
        <end position="349"/>
    </location>
</feature>
<feature type="transmembrane region" description="Helical" evidence="10">
    <location>
        <begin position="909"/>
        <end position="926"/>
    </location>
</feature>
<dbReference type="CDD" id="cd18577">
    <property type="entry name" value="ABC_6TM_Pgp_ABCB1_D1_like"/>
    <property type="match status" value="1"/>
</dbReference>
<feature type="transmembrane region" description="Helical" evidence="10">
    <location>
        <begin position="101"/>
        <end position="127"/>
    </location>
</feature>
<dbReference type="Proteomes" id="UP000659654">
    <property type="component" value="Unassembled WGS sequence"/>
</dbReference>
<reference evidence="13" key="2">
    <citation type="submission" date="2020-09" db="EMBL/GenBank/DDBJ databases">
        <authorList>
            <person name="Kikuchi T."/>
        </authorList>
    </citation>
    <scope>NUCLEOTIDE SEQUENCE</scope>
    <source>
        <strain evidence="13">Ka4C1</strain>
    </source>
</reference>
<evidence type="ECO:0000256" key="4">
    <source>
        <dbReference type="ARBA" id="ARBA00022692"/>
    </source>
</evidence>
<dbReference type="Pfam" id="PF00005">
    <property type="entry name" value="ABC_tran"/>
    <property type="match status" value="2"/>
</dbReference>
<reference evidence="16" key="1">
    <citation type="submission" date="2016-11" db="UniProtKB">
        <authorList>
            <consortium name="WormBaseParasite"/>
        </authorList>
    </citation>
    <scope>IDENTIFICATION</scope>
</reference>
<dbReference type="InterPro" id="IPR036640">
    <property type="entry name" value="ABC1_TM_sf"/>
</dbReference>
<feature type="region of interest" description="Disordered" evidence="9">
    <location>
        <begin position="1"/>
        <end position="53"/>
    </location>
</feature>
<dbReference type="GO" id="GO:0005743">
    <property type="term" value="C:mitochondrial inner membrane"/>
    <property type="evidence" value="ECO:0007669"/>
    <property type="project" value="TreeGrafter"/>
</dbReference>
<keyword evidence="7 10" id="KW-1133">Transmembrane helix</keyword>
<feature type="transmembrane region" description="Helical" evidence="10">
    <location>
        <begin position="252"/>
        <end position="272"/>
    </location>
</feature>
<evidence type="ECO:0000313" key="14">
    <source>
        <dbReference type="Proteomes" id="UP000095284"/>
    </source>
</evidence>
<evidence type="ECO:0000259" key="12">
    <source>
        <dbReference type="PROSITE" id="PS50929"/>
    </source>
</evidence>
<evidence type="ECO:0000256" key="6">
    <source>
        <dbReference type="ARBA" id="ARBA00022840"/>
    </source>
</evidence>
<dbReference type="eggNOG" id="KOG0055">
    <property type="taxonomic scope" value="Eukaryota"/>
</dbReference>
<dbReference type="InterPro" id="IPR017871">
    <property type="entry name" value="ABC_transporter-like_CS"/>
</dbReference>
<feature type="domain" description="ABC transporter" evidence="11">
    <location>
        <begin position="1083"/>
        <end position="1319"/>
    </location>
</feature>
<dbReference type="Pfam" id="PF00664">
    <property type="entry name" value="ABC_membrane"/>
    <property type="match status" value="2"/>
</dbReference>
<feature type="domain" description="ABC transporter" evidence="11">
    <location>
        <begin position="428"/>
        <end position="664"/>
    </location>
</feature>
<dbReference type="Proteomes" id="UP000582659">
    <property type="component" value="Unassembled WGS sequence"/>
</dbReference>
<evidence type="ECO:0000259" key="11">
    <source>
        <dbReference type="PROSITE" id="PS50893"/>
    </source>
</evidence>
<feature type="compositionally biased region" description="Basic residues" evidence="9">
    <location>
        <begin position="1"/>
        <end position="15"/>
    </location>
</feature>
<dbReference type="Proteomes" id="UP000095284">
    <property type="component" value="Unplaced"/>
</dbReference>
<dbReference type="PANTHER" id="PTHR43394:SF27">
    <property type="entry name" value="ATP-DEPENDENT TRANSLOCASE ABCB1-LIKE"/>
    <property type="match status" value="1"/>
</dbReference>
<feature type="transmembrane region" description="Helical" evidence="10">
    <location>
        <begin position="1023"/>
        <end position="1044"/>
    </location>
</feature>
<feature type="transmembrane region" description="Helical" evidence="10">
    <location>
        <begin position="228"/>
        <end position="246"/>
    </location>
</feature>
<evidence type="ECO:0000256" key="7">
    <source>
        <dbReference type="ARBA" id="ARBA00022989"/>
    </source>
</evidence>
<feature type="domain" description="ABC transmembrane type-1" evidence="12">
    <location>
        <begin position="105"/>
        <end position="393"/>
    </location>
</feature>
<sequence>MKCKIIPRRRRRRPLSSRNESTRSSRKQPNSRTSSRRSRISKASQRSIETQDVENEEYRSEGIDYWFNVLLCRGDLANERFEARPVGFMQMFTHCRSDDRFLLYLGIIASVISGVANPLGLFMIGNLADAMIVFKQDGNVANLWTDALFYIELSVAIGVLLILVSFTQCYCLKKVGTNTCAILKSLYIYGILRQDAYFFDKNKFGSLNSQLTNNVNVVGDGIGNKFGLLIRGMTSFGTIIAISFYYSWRITLVMIGGAPVSCLIISLMANVINKFTVAQSRCIDKSGALLQDSIMNVRTVQSCNGQNQIVLKYSNLLRSGRRFGIKGFIAHGIFDGIFFIVVYLFYAGGIYVGGLLYYDKLVSAADVFVVTSLMMSGTYFLGSMSPHFMAVFKARVATAVLYKKINRVPQIDCYSTEGHVLFRSRGKLEFRGVKFSYPGKRRNEVLKGINWIVEPGETVAIVGKNGCGKSTSVNLLTRVYDCTDGQVLVDDRDIKTLKLHSLRKAIGLIPQEPVLFTGTIADNIQLGNAHISKQRIARACQMANAHAFIKELRKGYLTEVGSGGVQLSVGQKQRIVIARAIANNPKILLIDEATSGLDAESEAHVQKGLKNACRNRTTIIIAHRMTTLKNAKKIIVMDEGKVADIGTHEELMKKNEYYKEMVETQSFGEEDVILDEEETALEEEEEYDQYWTEEIDELFRQTVHALQAPMFRGMALQNKCLDSTTELSVKISRAGTDPDLHTRTPIRLLQLYSTCQSHYATLIAAIIFSCLRGAEVALWIVISKFLFSILADVDSPTFHEDLLRVSLSSVGLGVYSFVVIVLSVLCHGSLTEQVVDSLKTRALKSVLHQGGPYFDEPDTSPSRLVHRITSDTQKIRPALDLRLHQVINNGFCSFVQLIVAFLYSWEVALAGVIYYALLYFLLVFCSKKMQIAVAAKMKNDKTGQTAIEIIENTRTIQLLVKEEYFLDLYIKSIRENLKLEKKCCFYESLVYTLTQSSMHIVNGVVFLVGIYLIAERGYSIDNIYMSAAIMSILCWSVFFISISFSDILHAVPAAQSLIEIIKERPVVDENEKDGLLTKVDGSVQALQLSFAYPMAPHKNIIQDFALFADPGQTIGICGPSGTGKSTFLWLLQRFYDPDFGTIAIDDIQLHRFQLSALRNQMGLVTQEPVLFAGTITENILMGTTEANIDDVVEACRIAHAKKFIEKLPEGYETECGEKGNRLSGGQRQRIAIARALIRQPRILLLDEATSAMDSMSERSVQKALHAASKGRTTITVAHKLVTLINADRIYYIENGRIRECGDHKQLMEMNGRYAAMARRQNLHFLKEDKQ</sequence>
<proteinExistence type="inferred from homology"/>
<evidence type="ECO:0000313" key="13">
    <source>
        <dbReference type="EMBL" id="CAD5234046.1"/>
    </source>
</evidence>
<evidence type="ECO:0000256" key="10">
    <source>
        <dbReference type="SAM" id="Phobius"/>
    </source>
</evidence>
<name>A0A1I7SLI0_BURXY</name>
<keyword evidence="15" id="KW-1185">Reference proteome</keyword>
<dbReference type="PROSITE" id="PS50893">
    <property type="entry name" value="ABC_TRANSPORTER_2"/>
    <property type="match status" value="2"/>
</dbReference>
<dbReference type="FunFam" id="3.40.50.300:FF:000967">
    <property type="entry name" value="ABC multidrug transporter mdr4"/>
    <property type="match status" value="1"/>
</dbReference>
<feature type="transmembrane region" description="Helical" evidence="10">
    <location>
        <begin position="361"/>
        <end position="381"/>
    </location>
</feature>
<dbReference type="InterPro" id="IPR027417">
    <property type="entry name" value="P-loop_NTPase"/>
</dbReference>
<dbReference type="InterPro" id="IPR003593">
    <property type="entry name" value="AAA+_ATPase"/>
</dbReference>
<gene>
    <name evidence="13" type="ORF">BXYJ_LOCUS14137</name>
</gene>
<keyword evidence="3" id="KW-0813">Transport</keyword>
<keyword evidence="5" id="KW-0547">Nucleotide-binding</keyword>
<dbReference type="GO" id="GO:0015421">
    <property type="term" value="F:ABC-type oligopeptide transporter activity"/>
    <property type="evidence" value="ECO:0007669"/>
    <property type="project" value="TreeGrafter"/>
</dbReference>
<feature type="domain" description="ABC transmembrane type-1" evidence="12">
    <location>
        <begin position="762"/>
        <end position="1049"/>
    </location>
</feature>
<evidence type="ECO:0000256" key="5">
    <source>
        <dbReference type="ARBA" id="ARBA00022741"/>
    </source>
</evidence>
<feature type="transmembrane region" description="Helical" evidence="10">
    <location>
        <begin position="759"/>
        <end position="782"/>
    </location>
</feature>
<dbReference type="GO" id="GO:0005524">
    <property type="term" value="F:ATP binding"/>
    <property type="evidence" value="ECO:0007669"/>
    <property type="project" value="UniProtKB-KW"/>
</dbReference>
<evidence type="ECO:0000256" key="1">
    <source>
        <dbReference type="ARBA" id="ARBA00004141"/>
    </source>
</evidence>
<dbReference type="EMBL" id="CAJFCV020000006">
    <property type="protein sequence ID" value="CAG9129608.1"/>
    <property type="molecule type" value="Genomic_DNA"/>
</dbReference>
<dbReference type="SUPFAM" id="SSF52540">
    <property type="entry name" value="P-loop containing nucleoside triphosphate hydrolases"/>
    <property type="match status" value="2"/>
</dbReference>
<feature type="transmembrane region" description="Helical" evidence="10">
    <location>
        <begin position="802"/>
        <end position="825"/>
    </location>
</feature>
<dbReference type="InterPro" id="IPR039421">
    <property type="entry name" value="Type_1_exporter"/>
</dbReference>
<dbReference type="FunFam" id="3.40.50.300:FF:002283">
    <property type="entry name" value="p-GlycoProtein related"/>
    <property type="match status" value="1"/>
</dbReference>
<dbReference type="Gene3D" id="3.40.50.300">
    <property type="entry name" value="P-loop containing nucleotide triphosphate hydrolases"/>
    <property type="match status" value="2"/>
</dbReference>
<dbReference type="PROSITE" id="PS00211">
    <property type="entry name" value="ABC_TRANSPORTER_1"/>
    <property type="match status" value="2"/>
</dbReference>
<evidence type="ECO:0000256" key="2">
    <source>
        <dbReference type="ARBA" id="ARBA00007577"/>
    </source>
</evidence>
<feature type="transmembrane region" description="Helical" evidence="10">
    <location>
        <begin position="886"/>
        <end position="903"/>
    </location>
</feature>
<evidence type="ECO:0000256" key="9">
    <source>
        <dbReference type="SAM" id="MobiDB-lite"/>
    </source>
</evidence>
<dbReference type="GO" id="GO:0090374">
    <property type="term" value="P:oligopeptide export from mitochondrion"/>
    <property type="evidence" value="ECO:0007669"/>
    <property type="project" value="TreeGrafter"/>
</dbReference>
<organism evidence="14 16">
    <name type="scientific">Bursaphelenchus xylophilus</name>
    <name type="common">Pinewood nematode worm</name>
    <name type="synonym">Aphelenchoides xylophilus</name>
    <dbReference type="NCBI Taxonomy" id="6326"/>
    <lineage>
        <taxon>Eukaryota</taxon>
        <taxon>Metazoa</taxon>
        <taxon>Ecdysozoa</taxon>
        <taxon>Nematoda</taxon>
        <taxon>Chromadorea</taxon>
        <taxon>Rhabditida</taxon>
        <taxon>Tylenchina</taxon>
        <taxon>Tylenchomorpha</taxon>
        <taxon>Aphelenchoidea</taxon>
        <taxon>Aphelenchoididae</taxon>
        <taxon>Bursaphelenchus</taxon>
    </lineage>
</organism>
<comment type="subcellular location">
    <subcellularLocation>
        <location evidence="1">Membrane</location>
        <topology evidence="1">Multi-pass membrane protein</topology>
    </subcellularLocation>
</comment>
<dbReference type="PANTHER" id="PTHR43394">
    <property type="entry name" value="ATP-DEPENDENT PERMEASE MDL1, MITOCHONDRIAL"/>
    <property type="match status" value="1"/>
</dbReference>
<dbReference type="InterPro" id="IPR011527">
    <property type="entry name" value="ABC1_TM_dom"/>
</dbReference>
<dbReference type="EMBL" id="CAJFDI010000006">
    <property type="protein sequence ID" value="CAD5234046.1"/>
    <property type="molecule type" value="Genomic_DNA"/>
</dbReference>